<dbReference type="Pfam" id="PF02397">
    <property type="entry name" value="Bac_transf"/>
    <property type="match status" value="1"/>
</dbReference>
<keyword evidence="2" id="KW-0812">Transmembrane</keyword>
<keyword evidence="4" id="KW-0808">Transferase</keyword>
<proteinExistence type="inferred from homology"/>
<dbReference type="RefSeq" id="WP_101588242.1">
    <property type="nucleotide sequence ID" value="NZ_FXZM01000004.1"/>
</dbReference>
<keyword evidence="2" id="KW-0472">Membrane</keyword>
<name>A0A2H1L3G5_9MICO</name>
<keyword evidence="2" id="KW-1133">Transmembrane helix</keyword>
<dbReference type="InterPro" id="IPR003362">
    <property type="entry name" value="Bact_transf"/>
</dbReference>
<gene>
    <name evidence="4" type="ORF">BJEO58_00964</name>
</gene>
<feature type="domain" description="Bacterial sugar transferase" evidence="3">
    <location>
        <begin position="77"/>
        <end position="250"/>
    </location>
</feature>
<feature type="transmembrane region" description="Helical" evidence="2">
    <location>
        <begin position="82"/>
        <end position="107"/>
    </location>
</feature>
<dbReference type="OrthoDB" id="9808602at2"/>
<dbReference type="PANTHER" id="PTHR30576:SF8">
    <property type="entry name" value="UNDECAPRENYL-PHOSPHATE GALACTOSE PHOSPHOTRANSFERASE"/>
    <property type="match status" value="1"/>
</dbReference>
<evidence type="ECO:0000256" key="1">
    <source>
        <dbReference type="ARBA" id="ARBA00006464"/>
    </source>
</evidence>
<dbReference type="AlphaFoldDB" id="A0A2H1L3G5"/>
<reference evidence="5" key="1">
    <citation type="submission" date="2017-03" db="EMBL/GenBank/DDBJ databases">
        <authorList>
            <person name="Monnet C."/>
        </authorList>
    </citation>
    <scope>NUCLEOTIDE SEQUENCE [LARGE SCALE GENOMIC DNA]</scope>
    <source>
        <strain evidence="5">SJ5-8</strain>
    </source>
</reference>
<evidence type="ECO:0000313" key="5">
    <source>
        <dbReference type="Proteomes" id="UP000234462"/>
    </source>
</evidence>
<keyword evidence="5" id="KW-1185">Reference proteome</keyword>
<protein>
    <submittedName>
        <fullName evidence="4">Sugar transferase involved in LPS biosynthesis (Colanic, teichoic acid)</fullName>
    </submittedName>
</protein>
<dbReference type="Proteomes" id="UP000234462">
    <property type="component" value="Unassembled WGS sequence"/>
</dbReference>
<dbReference type="EMBL" id="FXZM01000004">
    <property type="protein sequence ID" value="SMY11379.1"/>
    <property type="molecule type" value="Genomic_DNA"/>
</dbReference>
<dbReference type="GO" id="GO:0016780">
    <property type="term" value="F:phosphotransferase activity, for other substituted phosphate groups"/>
    <property type="evidence" value="ECO:0007669"/>
    <property type="project" value="TreeGrafter"/>
</dbReference>
<sequence length="397" mass="42862">MTAIQQLPAARGAVQTGLPTAVTRIKPPTVLPLAAHPPAAPLPGAPLPAAPLPAVPPSPARPPVAPPTGGRGYVRVKRVLDVLLAGAALIVLAPAIVCVWAAVLVRLGRPALFLQERVTLHGRRFRLWKFRTMRPVDPARGRLTDEQRLTSFGAWLRATSLDELPSLWNILTGDMSIVGPRPLPSRYLALYSSDQHRRHAVKAGLTGLAQVSGRNNVPWDARLELDQRYVLLMGPLLDLMIVARTVMTVLSRDGVVEGELSTSTEFPGPSWTPRVRFVPRGAAEWAALTPEDEHIATCGFVMREEPMTGTRCAELAVCWVGERTEQSRVADVVTLLVSRARGADRTPARITLPDDAAVLIRAFREADFHPIDDDAGAGRVALTTPVADDPTPRGAGR</sequence>
<evidence type="ECO:0000313" key="4">
    <source>
        <dbReference type="EMBL" id="SMY11379.1"/>
    </source>
</evidence>
<evidence type="ECO:0000256" key="2">
    <source>
        <dbReference type="SAM" id="Phobius"/>
    </source>
</evidence>
<evidence type="ECO:0000259" key="3">
    <source>
        <dbReference type="Pfam" id="PF02397"/>
    </source>
</evidence>
<organism evidence="4 5">
    <name type="scientific">Brevibacterium jeotgali</name>
    <dbReference type="NCBI Taxonomy" id="1262550"/>
    <lineage>
        <taxon>Bacteria</taxon>
        <taxon>Bacillati</taxon>
        <taxon>Actinomycetota</taxon>
        <taxon>Actinomycetes</taxon>
        <taxon>Micrococcales</taxon>
        <taxon>Brevibacteriaceae</taxon>
        <taxon>Brevibacterium</taxon>
    </lineage>
</organism>
<dbReference type="PANTHER" id="PTHR30576">
    <property type="entry name" value="COLANIC BIOSYNTHESIS UDP-GLUCOSE LIPID CARRIER TRANSFERASE"/>
    <property type="match status" value="1"/>
</dbReference>
<comment type="similarity">
    <text evidence="1">Belongs to the bacterial sugar transferase family.</text>
</comment>
<accession>A0A2H1L3G5</accession>